<accession>A0ABR2SAH5</accession>
<keyword evidence="3" id="KW-0804">Transcription</keyword>
<dbReference type="InterPro" id="IPR051575">
    <property type="entry name" value="Myb-like_DNA-bd"/>
</dbReference>
<keyword evidence="6" id="KW-1185">Reference proteome</keyword>
<comment type="caution">
    <text evidence="5">The sequence shown here is derived from an EMBL/GenBank/DDBJ whole genome shotgun (WGS) entry which is preliminary data.</text>
</comment>
<keyword evidence="4" id="KW-0539">Nucleus</keyword>
<dbReference type="Proteomes" id="UP001396334">
    <property type="component" value="Unassembled WGS sequence"/>
</dbReference>
<reference evidence="5 6" key="1">
    <citation type="journal article" date="2024" name="G3 (Bethesda)">
        <title>Genome assembly of Hibiscus sabdariffa L. provides insights into metabolisms of medicinal natural products.</title>
        <authorList>
            <person name="Kim T."/>
        </authorList>
    </citation>
    <scope>NUCLEOTIDE SEQUENCE [LARGE SCALE GENOMIC DNA]</scope>
    <source>
        <strain evidence="5">TK-2024</strain>
        <tissue evidence="5">Old leaves</tissue>
    </source>
</reference>
<sequence length="322" mass="37643">MCPSTRKAYQMSLTMTTTDVLNTVQDLCRSYRWLNHEDPWTSEEDKNLLFIAQAKGIGNWHELLIFRFVSRWVNSLDPALNLGTWTEEEDSRLQVAIEEHGYCHMTPLENNKCTQPAQDVSFQKKRENHLQELIIILNQHMLRFKRRGDNCLEDIRITVIKCRMMLFRLQTEKRKQPESSKCIESVQDNSSSHPLSTLCMTNNQAQSFGSSLTVKRRKNYVNGGDDGAEVAQSSSVELENLGVYEELYQTKIQEENMLEVEGSLKLRASRTIQQRKIRKRRELGSIARAERATSNMEMKLIACFLRNRSKKRRQESYQLWKE</sequence>
<dbReference type="EMBL" id="JBBPBN010000016">
    <property type="protein sequence ID" value="KAK9021937.1"/>
    <property type="molecule type" value="Genomic_DNA"/>
</dbReference>
<evidence type="ECO:0000313" key="6">
    <source>
        <dbReference type="Proteomes" id="UP001396334"/>
    </source>
</evidence>
<proteinExistence type="predicted"/>
<keyword evidence="2" id="KW-0238">DNA-binding</keyword>
<gene>
    <name evidence="5" type="ORF">V6N11_011899</name>
</gene>
<evidence type="ECO:0000256" key="3">
    <source>
        <dbReference type="ARBA" id="ARBA00023163"/>
    </source>
</evidence>
<evidence type="ECO:0000313" key="5">
    <source>
        <dbReference type="EMBL" id="KAK9021937.1"/>
    </source>
</evidence>
<evidence type="ECO:0000256" key="1">
    <source>
        <dbReference type="ARBA" id="ARBA00023015"/>
    </source>
</evidence>
<evidence type="ECO:0000256" key="4">
    <source>
        <dbReference type="ARBA" id="ARBA00023242"/>
    </source>
</evidence>
<organism evidence="5 6">
    <name type="scientific">Hibiscus sabdariffa</name>
    <name type="common">roselle</name>
    <dbReference type="NCBI Taxonomy" id="183260"/>
    <lineage>
        <taxon>Eukaryota</taxon>
        <taxon>Viridiplantae</taxon>
        <taxon>Streptophyta</taxon>
        <taxon>Embryophyta</taxon>
        <taxon>Tracheophyta</taxon>
        <taxon>Spermatophyta</taxon>
        <taxon>Magnoliopsida</taxon>
        <taxon>eudicotyledons</taxon>
        <taxon>Gunneridae</taxon>
        <taxon>Pentapetalae</taxon>
        <taxon>rosids</taxon>
        <taxon>malvids</taxon>
        <taxon>Malvales</taxon>
        <taxon>Malvaceae</taxon>
        <taxon>Malvoideae</taxon>
        <taxon>Hibiscus</taxon>
    </lineage>
</organism>
<evidence type="ECO:0000256" key="2">
    <source>
        <dbReference type="ARBA" id="ARBA00023125"/>
    </source>
</evidence>
<dbReference type="InterPro" id="IPR009057">
    <property type="entry name" value="Homeodomain-like_sf"/>
</dbReference>
<protein>
    <submittedName>
        <fullName evidence="5">Uncharacterized protein</fullName>
    </submittedName>
</protein>
<dbReference type="SUPFAM" id="SSF46689">
    <property type="entry name" value="Homeodomain-like"/>
    <property type="match status" value="1"/>
</dbReference>
<dbReference type="PANTHER" id="PTHR46621:SF1">
    <property type="entry name" value="SNRNA-ACTIVATING PROTEIN COMPLEX SUBUNIT 4"/>
    <property type="match status" value="1"/>
</dbReference>
<name>A0ABR2SAH5_9ROSI</name>
<dbReference type="PANTHER" id="PTHR46621">
    <property type="entry name" value="SNRNA-ACTIVATING PROTEIN COMPLEX SUBUNIT 4"/>
    <property type="match status" value="1"/>
</dbReference>
<keyword evidence="1" id="KW-0805">Transcription regulation</keyword>